<keyword evidence="1" id="KW-0808">Transferase</keyword>
<dbReference type="GO" id="GO:0016020">
    <property type="term" value="C:membrane"/>
    <property type="evidence" value="ECO:0007669"/>
    <property type="project" value="GOC"/>
</dbReference>
<dbReference type="GO" id="GO:0016740">
    <property type="term" value="F:transferase activity"/>
    <property type="evidence" value="ECO:0007669"/>
    <property type="project" value="UniProtKB-KW"/>
</dbReference>
<dbReference type="SUPFAM" id="SSF53448">
    <property type="entry name" value="Nucleotide-diphospho-sugar transferases"/>
    <property type="match status" value="1"/>
</dbReference>
<keyword evidence="3" id="KW-1185">Reference proteome</keyword>
<dbReference type="Gene3D" id="3.90.550.20">
    <property type="match status" value="1"/>
</dbReference>
<reference evidence="2 3" key="1">
    <citation type="submission" date="2024-10" db="EMBL/GenBank/DDBJ databases">
        <title>Updated reference genomes for cyclostephanoid diatoms.</title>
        <authorList>
            <person name="Roberts W.R."/>
            <person name="Alverson A.J."/>
        </authorList>
    </citation>
    <scope>NUCLEOTIDE SEQUENCE [LARGE SCALE GENOMIC DNA]</scope>
    <source>
        <strain evidence="2 3">AJA010-31</strain>
    </source>
</reference>
<dbReference type="Pfam" id="PF04488">
    <property type="entry name" value="Gly_transf_sug"/>
    <property type="match status" value="1"/>
</dbReference>
<accession>A0ABD3P2U0</accession>
<sequence length="346" mass="39289">MPNFGDLNQTIPEQSVIDKFLSNWNYYSKISYENSDMSSRVRNFTSDPPPPISESNIPHRLVFTHFADLFDCIRSAANSSSPLLYNLAENAKHTVNLYAEIWYDVEYVFLTDDDCVTVVNESMPELVRWFENPMLEGMYKADICRAAYLYLRGGYYFDIDVLVVRPYVAPANTNFVTVRGDGWPENGFFQAFLAAEKGHPIIHKSLQLMLDYMNSNKKHYLGPMALMESWVQIANITNATTAQSKDGVHLLAEANLMELAKLLPYPKIMAYLESNFTTMLQQVPVQFGDRCQFSAGACNVMVMDELDETVYFYSRVIGTTWCGKKIRSNCTTAGMLAERLKMAKGG</sequence>
<evidence type="ECO:0000256" key="1">
    <source>
        <dbReference type="ARBA" id="ARBA00022679"/>
    </source>
</evidence>
<dbReference type="InterPro" id="IPR051706">
    <property type="entry name" value="Glycosyltransferase_domain"/>
</dbReference>
<dbReference type="Proteomes" id="UP001530400">
    <property type="component" value="Unassembled WGS sequence"/>
</dbReference>
<dbReference type="InterPro" id="IPR029044">
    <property type="entry name" value="Nucleotide-diphossugar_trans"/>
</dbReference>
<evidence type="ECO:0000313" key="3">
    <source>
        <dbReference type="Proteomes" id="UP001530400"/>
    </source>
</evidence>
<dbReference type="EMBL" id="JALLPJ020000828">
    <property type="protein sequence ID" value="KAL3781889.1"/>
    <property type="molecule type" value="Genomic_DNA"/>
</dbReference>
<name>A0ABD3P2U0_9STRA</name>
<comment type="caution">
    <text evidence="2">The sequence shown here is derived from an EMBL/GenBank/DDBJ whole genome shotgun (WGS) entry which is preliminary data.</text>
</comment>
<evidence type="ECO:0000313" key="2">
    <source>
        <dbReference type="EMBL" id="KAL3781889.1"/>
    </source>
</evidence>
<proteinExistence type="predicted"/>
<organism evidence="2 3">
    <name type="scientific">Cyclotella atomus</name>
    <dbReference type="NCBI Taxonomy" id="382360"/>
    <lineage>
        <taxon>Eukaryota</taxon>
        <taxon>Sar</taxon>
        <taxon>Stramenopiles</taxon>
        <taxon>Ochrophyta</taxon>
        <taxon>Bacillariophyta</taxon>
        <taxon>Coscinodiscophyceae</taxon>
        <taxon>Thalassiosirophycidae</taxon>
        <taxon>Stephanodiscales</taxon>
        <taxon>Stephanodiscaceae</taxon>
        <taxon>Cyclotella</taxon>
    </lineage>
</organism>
<dbReference type="AlphaFoldDB" id="A0ABD3P2U0"/>
<dbReference type="InterPro" id="IPR007577">
    <property type="entry name" value="GlycoTrfase_DXD_sugar-bd_CS"/>
</dbReference>
<gene>
    <name evidence="2" type="ORF">ACHAWO_010051</name>
</gene>
<dbReference type="GO" id="GO:0006688">
    <property type="term" value="P:glycosphingolipid biosynthetic process"/>
    <property type="evidence" value="ECO:0007669"/>
    <property type="project" value="UniProtKB-ARBA"/>
</dbReference>
<dbReference type="PANTHER" id="PTHR32385">
    <property type="entry name" value="MANNOSYL PHOSPHORYLINOSITOL CERAMIDE SYNTHASE"/>
    <property type="match status" value="1"/>
</dbReference>
<dbReference type="GO" id="GO:0006673">
    <property type="term" value="P:inositol phosphoceramide metabolic process"/>
    <property type="evidence" value="ECO:0007669"/>
    <property type="project" value="UniProtKB-ARBA"/>
</dbReference>
<dbReference type="PANTHER" id="PTHR32385:SF15">
    <property type="entry name" value="INOSITOL PHOSPHOCERAMIDE MANNOSYLTRANSFERASE 1"/>
    <property type="match status" value="1"/>
</dbReference>
<protein>
    <submittedName>
        <fullName evidence="2">Uncharacterized protein</fullName>
    </submittedName>
</protein>